<evidence type="ECO:0000313" key="8">
    <source>
        <dbReference type="Proteomes" id="UP000319828"/>
    </source>
</evidence>
<comment type="pathway">
    <text evidence="4">Quinol/quinone metabolism; 1,4-dihydroxy-2-naphthoate biosynthesis; 1,4-dihydroxy-2-naphthoate from chorismate: step 4/7.</text>
</comment>
<organism evidence="7 8">
    <name type="scientific">Vibrio algivorus</name>
    <dbReference type="NCBI Taxonomy" id="1667024"/>
    <lineage>
        <taxon>Bacteria</taxon>
        <taxon>Pseudomonadati</taxon>
        <taxon>Pseudomonadota</taxon>
        <taxon>Gammaproteobacteria</taxon>
        <taxon>Vibrionales</taxon>
        <taxon>Vibrionaceae</taxon>
        <taxon>Vibrio</taxon>
    </lineage>
</organism>
<dbReference type="HAMAP" id="MF_00470">
    <property type="entry name" value="MenC_1"/>
    <property type="match status" value="1"/>
</dbReference>
<dbReference type="CDD" id="cd03320">
    <property type="entry name" value="OSBS"/>
    <property type="match status" value="1"/>
</dbReference>
<gene>
    <name evidence="4 7" type="primary">menC</name>
    <name evidence="7" type="ORF">FOF44_10260</name>
</gene>
<dbReference type="GO" id="GO:0009234">
    <property type="term" value="P:menaquinone biosynthetic process"/>
    <property type="evidence" value="ECO:0007669"/>
    <property type="project" value="UniProtKB-UniRule"/>
</dbReference>
<accession>A0A557P5T9</accession>
<keyword evidence="2 4" id="KW-0460">Magnesium</keyword>
<dbReference type="SFLD" id="SFLDS00001">
    <property type="entry name" value="Enolase"/>
    <property type="match status" value="1"/>
</dbReference>
<dbReference type="SMART" id="SM00922">
    <property type="entry name" value="MR_MLE"/>
    <property type="match status" value="1"/>
</dbReference>
<dbReference type="Pfam" id="PF21508">
    <property type="entry name" value="MenC_N"/>
    <property type="match status" value="1"/>
</dbReference>
<dbReference type="PANTHER" id="PTHR48073">
    <property type="entry name" value="O-SUCCINYLBENZOATE SYNTHASE-RELATED"/>
    <property type="match status" value="1"/>
</dbReference>
<evidence type="ECO:0000256" key="1">
    <source>
        <dbReference type="ARBA" id="ARBA00022723"/>
    </source>
</evidence>
<feature type="active site" description="Proton acceptor" evidence="4">
    <location>
        <position position="253"/>
    </location>
</feature>
<dbReference type="OrthoDB" id="3725747at2"/>
<name>A0A557P5T9_9VIBR</name>
<dbReference type="Gene3D" id="3.20.20.120">
    <property type="entry name" value="Enolase-like C-terminal domain"/>
    <property type="match status" value="1"/>
</dbReference>
<dbReference type="GO" id="GO:0000287">
    <property type="term" value="F:magnesium ion binding"/>
    <property type="evidence" value="ECO:0007669"/>
    <property type="project" value="UniProtKB-UniRule"/>
</dbReference>
<dbReference type="InterPro" id="IPR029017">
    <property type="entry name" value="Enolase-like_N"/>
</dbReference>
<comment type="cofactor">
    <cofactor evidence="4">
        <name>a divalent metal cation</name>
        <dbReference type="ChEBI" id="CHEBI:60240"/>
    </cofactor>
</comment>
<dbReference type="Pfam" id="PF13378">
    <property type="entry name" value="MR_MLE_C"/>
    <property type="match status" value="1"/>
</dbReference>
<dbReference type="GO" id="GO:0043748">
    <property type="term" value="F:O-succinylbenzoate synthase activity"/>
    <property type="evidence" value="ECO:0007669"/>
    <property type="project" value="UniProtKB-EC"/>
</dbReference>
<feature type="binding site" evidence="4">
    <location>
        <position position="226"/>
    </location>
    <ligand>
        <name>Mg(2+)</name>
        <dbReference type="ChEBI" id="CHEBI:18420"/>
    </ligand>
</feature>
<comment type="pathway">
    <text evidence="4">Quinol/quinone metabolism; menaquinone biosynthesis.</text>
</comment>
<reference evidence="7 8" key="1">
    <citation type="submission" date="2019-07" db="EMBL/GenBank/DDBJ databases">
        <title>The draft genome sequence of Vibrio algivorus M1486.</title>
        <authorList>
            <person name="Meng X."/>
        </authorList>
    </citation>
    <scope>NUCLEOTIDE SEQUENCE [LARGE SCALE GENOMIC DNA]</scope>
    <source>
        <strain evidence="7 8">M1486</strain>
    </source>
</reference>
<comment type="catalytic activity">
    <reaction evidence="4">
        <text>(1R,6R)-6-hydroxy-2-succinyl-cyclohexa-2,4-diene-1-carboxylate = 2-succinylbenzoate + H2O</text>
        <dbReference type="Rhea" id="RHEA:10196"/>
        <dbReference type="ChEBI" id="CHEBI:15377"/>
        <dbReference type="ChEBI" id="CHEBI:18325"/>
        <dbReference type="ChEBI" id="CHEBI:58689"/>
        <dbReference type="EC" id="4.2.1.113"/>
    </reaction>
</comment>
<sequence length="342" mass="38567">MPIVNPQTRTAKLYRYNLPMDSGVIVRDQRLLQREGYIVELTQGDNMAYGECAPLPGFSQESLEQAESELIEALQGWQHNGEWRDWNVMSPSVAFALSMAQCELDGLLPQQGEYRAAPLCSGDPDELIPIFETMSKDGRQKVAKVKVGLYEPIRDGMLVNLFLESIPDLQLRLDANRSWTLDKALKFAQYVSPEYRERITFLEEPCKTPELSRDFAQQTTINIAWDETVQQMDFNGFELSSLLGNYVEAVVIKPTLIGSIERCLSLIDFAQQNGLQAVISSSIESTIGLTQLARLSAWKTPQQIPGLDTLQLFQAQLEITWPDSKLPVSMLAEQTLIKQFVD</sequence>
<dbReference type="AlphaFoldDB" id="A0A557P5T9"/>
<feature type="binding site" evidence="4">
    <location>
        <position position="203"/>
    </location>
    <ligand>
        <name>Mg(2+)</name>
        <dbReference type="ChEBI" id="CHEBI:18420"/>
    </ligand>
</feature>
<dbReference type="SFLD" id="SFLDG00180">
    <property type="entry name" value="muconate_cycloisomerase"/>
    <property type="match status" value="1"/>
</dbReference>
<evidence type="ECO:0000259" key="6">
    <source>
        <dbReference type="SMART" id="SM00922"/>
    </source>
</evidence>
<comment type="similarity">
    <text evidence="4">Belongs to the mandelate racemase/muconate lactonizing enzyme family. MenC type 1 subfamily.</text>
</comment>
<dbReference type="InterPro" id="IPR029065">
    <property type="entry name" value="Enolase_C-like"/>
</dbReference>
<dbReference type="NCBIfam" id="TIGR01927">
    <property type="entry name" value="menC_gam_Gplu"/>
    <property type="match status" value="1"/>
</dbReference>
<keyword evidence="3 4" id="KW-0456">Lyase</keyword>
<dbReference type="SUPFAM" id="SSF54826">
    <property type="entry name" value="Enolase N-terminal domain-like"/>
    <property type="match status" value="1"/>
</dbReference>
<dbReference type="InterPro" id="IPR013342">
    <property type="entry name" value="Mandelate_racemase_C"/>
</dbReference>
<dbReference type="NCBIfam" id="NF003473">
    <property type="entry name" value="PRK05105.1"/>
    <property type="match status" value="1"/>
</dbReference>
<proteinExistence type="inferred from homology"/>
<dbReference type="InterPro" id="IPR041338">
    <property type="entry name" value="OSBS_N"/>
</dbReference>
<dbReference type="EC" id="4.2.1.113" evidence="4 5"/>
<dbReference type="PANTHER" id="PTHR48073:SF2">
    <property type="entry name" value="O-SUCCINYLBENZOATE SYNTHASE"/>
    <property type="match status" value="1"/>
</dbReference>
<evidence type="ECO:0000313" key="7">
    <source>
        <dbReference type="EMBL" id="TVO36031.1"/>
    </source>
</evidence>
<feature type="domain" description="Mandelate racemase/muconate lactonizing enzyme C-terminal" evidence="6">
    <location>
        <begin position="124"/>
        <end position="222"/>
    </location>
</feature>
<feature type="binding site" evidence="4">
    <location>
        <position position="174"/>
    </location>
    <ligand>
        <name>Mg(2+)</name>
        <dbReference type="ChEBI" id="CHEBI:18420"/>
    </ligand>
</feature>
<evidence type="ECO:0000256" key="5">
    <source>
        <dbReference type="NCBIfam" id="TIGR01927"/>
    </source>
</evidence>
<keyword evidence="1 4" id="KW-0479">Metal-binding</keyword>
<dbReference type="SFLD" id="SFLDF00009">
    <property type="entry name" value="o-succinylbenzoate_synthase"/>
    <property type="match status" value="1"/>
</dbReference>
<evidence type="ECO:0000256" key="3">
    <source>
        <dbReference type="ARBA" id="ARBA00023239"/>
    </source>
</evidence>
<evidence type="ECO:0000256" key="2">
    <source>
        <dbReference type="ARBA" id="ARBA00022842"/>
    </source>
</evidence>
<evidence type="ECO:0000256" key="4">
    <source>
        <dbReference type="HAMAP-Rule" id="MF_00470"/>
    </source>
</evidence>
<dbReference type="Gene3D" id="3.30.390.10">
    <property type="entry name" value="Enolase-like, N-terminal domain"/>
    <property type="match status" value="1"/>
</dbReference>
<dbReference type="InterPro" id="IPR010196">
    <property type="entry name" value="OSB_synthase_MenC1"/>
</dbReference>
<keyword evidence="4" id="KW-0474">Menaquinone biosynthesis</keyword>
<dbReference type="UniPathway" id="UPA00079"/>
<feature type="active site" description="Proton donor" evidence="4">
    <location>
        <position position="146"/>
    </location>
</feature>
<dbReference type="InterPro" id="IPR036849">
    <property type="entry name" value="Enolase-like_C_sf"/>
</dbReference>
<comment type="caution">
    <text evidence="7">The sequence shown here is derived from an EMBL/GenBank/DDBJ whole genome shotgun (WGS) entry which is preliminary data.</text>
</comment>
<protein>
    <recommendedName>
        <fullName evidence="4 5">o-succinylbenzoate synthase</fullName>
        <shortName evidence="4">OSB synthase</shortName>
        <shortName evidence="4">OSBS</shortName>
        <ecNumber evidence="4 5">4.2.1.113</ecNumber>
    </recommendedName>
    <alternativeName>
        <fullName evidence="4">4-(2'-carboxyphenyl)-4-oxybutyric acid synthase</fullName>
    </alternativeName>
    <alternativeName>
        <fullName evidence="4">o-succinylbenzoic acid synthase</fullName>
    </alternativeName>
</protein>
<dbReference type="Proteomes" id="UP000319828">
    <property type="component" value="Unassembled WGS sequence"/>
</dbReference>
<dbReference type="RefSeq" id="WP_144388278.1">
    <property type="nucleotide sequence ID" value="NZ_CANNCB010000027.1"/>
</dbReference>
<dbReference type="EMBL" id="VMKJ01000019">
    <property type="protein sequence ID" value="TVO36031.1"/>
    <property type="molecule type" value="Genomic_DNA"/>
</dbReference>
<comment type="function">
    <text evidence="4">Converts 2-succinyl-6-hydroxy-2,4-cyclohexadiene-1-carboxylate (SHCHC) to 2-succinylbenzoate (OSB).</text>
</comment>
<dbReference type="SUPFAM" id="SSF51604">
    <property type="entry name" value="Enolase C-terminal domain-like"/>
    <property type="match status" value="1"/>
</dbReference>
<dbReference type="UniPathway" id="UPA01057">
    <property type="reaction ID" value="UER00165"/>
</dbReference>